<keyword evidence="3" id="KW-0143">Chaperone</keyword>
<protein>
    <recommendedName>
        <fullName evidence="3">COX assembly mitochondrial protein</fullName>
    </recommendedName>
</protein>
<evidence type="ECO:0000256" key="3">
    <source>
        <dbReference type="RuleBase" id="RU364104"/>
    </source>
</evidence>
<dbReference type="AlphaFoldDB" id="A0A8H7E190"/>
<dbReference type="InterPro" id="IPR013892">
    <property type="entry name" value="Cyt_c_biogenesis_Cmc1-like"/>
</dbReference>
<keyword evidence="2" id="KW-1015">Disulfide bond</keyword>
<proteinExistence type="inferred from homology"/>
<organism evidence="4 5">
    <name type="scientific">Endocarpon pusillum</name>
    <dbReference type="NCBI Taxonomy" id="364733"/>
    <lineage>
        <taxon>Eukaryota</taxon>
        <taxon>Fungi</taxon>
        <taxon>Dikarya</taxon>
        <taxon>Ascomycota</taxon>
        <taxon>Pezizomycotina</taxon>
        <taxon>Eurotiomycetes</taxon>
        <taxon>Chaetothyriomycetidae</taxon>
        <taxon>Verrucariales</taxon>
        <taxon>Verrucariaceae</taxon>
        <taxon>Endocarpon</taxon>
    </lineage>
</organism>
<comment type="similarity">
    <text evidence="1 3">Belongs to the CMC family.</text>
</comment>
<keyword evidence="3" id="KW-0472">Membrane</keyword>
<evidence type="ECO:0000313" key="5">
    <source>
        <dbReference type="Proteomes" id="UP000606974"/>
    </source>
</evidence>
<accession>A0A8H7E190</accession>
<dbReference type="Proteomes" id="UP000606974">
    <property type="component" value="Unassembled WGS sequence"/>
</dbReference>
<evidence type="ECO:0000256" key="2">
    <source>
        <dbReference type="ARBA" id="ARBA00023157"/>
    </source>
</evidence>
<comment type="caution">
    <text evidence="4">The sequence shown here is derived from an EMBL/GenBank/DDBJ whole genome shotgun (WGS) entry which is preliminary data.</text>
</comment>
<keyword evidence="5" id="KW-1185">Reference proteome</keyword>
<evidence type="ECO:0000313" key="4">
    <source>
        <dbReference type="EMBL" id="KAF7504373.1"/>
    </source>
</evidence>
<comment type="subcellular location">
    <subcellularLocation>
        <location evidence="3">Mitochondrion inner membrane</location>
    </subcellularLocation>
</comment>
<dbReference type="OrthoDB" id="532630at2759"/>
<gene>
    <name evidence="4" type="ORF">GJ744_002430</name>
</gene>
<dbReference type="EMBL" id="JAACFV010000140">
    <property type="protein sequence ID" value="KAF7504373.1"/>
    <property type="molecule type" value="Genomic_DNA"/>
</dbReference>
<evidence type="ECO:0000256" key="1">
    <source>
        <dbReference type="ARBA" id="ARBA00007347"/>
    </source>
</evidence>
<dbReference type="GO" id="GO:0005743">
    <property type="term" value="C:mitochondrial inner membrane"/>
    <property type="evidence" value="ECO:0007669"/>
    <property type="project" value="UniProtKB-SubCell"/>
</dbReference>
<keyword evidence="3" id="KW-0496">Mitochondrion</keyword>
<name>A0A8H7E190_9EURO</name>
<keyword evidence="3" id="KW-0999">Mitochondrion inner membrane</keyword>
<dbReference type="Pfam" id="PF08583">
    <property type="entry name" value="Cmc1"/>
    <property type="match status" value="1"/>
</dbReference>
<comment type="function">
    <text evidence="3">Required for mitochondrial cytochrome c oxidase (COX) assembly and respiration.</text>
</comment>
<sequence>MHSHLHTKDNVGCEDIMNALEECHNRNFLFKAFGGCNQLKADVNKCLSSERGKKGVRNRETGLERRARIEAVWQNMDEGDYSALEEFTKRGS</sequence>
<reference evidence="4" key="1">
    <citation type="submission" date="2020-02" db="EMBL/GenBank/DDBJ databases">
        <authorList>
            <person name="Palmer J.M."/>
        </authorList>
    </citation>
    <scope>NUCLEOTIDE SEQUENCE</scope>
    <source>
        <strain evidence="4">EPUS1.4</strain>
        <tissue evidence="4">Thallus</tissue>
    </source>
</reference>